<gene>
    <name evidence="2" type="ORF">SAMN05660710_01845</name>
</gene>
<feature type="transmembrane region" description="Helical" evidence="1">
    <location>
        <begin position="43"/>
        <end position="70"/>
    </location>
</feature>
<evidence type="ECO:0008006" key="4">
    <source>
        <dbReference type="Google" id="ProtNLM"/>
    </source>
</evidence>
<organism evidence="2 3">
    <name type="scientific">Paracoccus tibetensis</name>
    <dbReference type="NCBI Taxonomy" id="336292"/>
    <lineage>
        <taxon>Bacteria</taxon>
        <taxon>Pseudomonadati</taxon>
        <taxon>Pseudomonadota</taxon>
        <taxon>Alphaproteobacteria</taxon>
        <taxon>Rhodobacterales</taxon>
        <taxon>Paracoccaceae</taxon>
        <taxon>Paracoccus</taxon>
    </lineage>
</organism>
<keyword evidence="1" id="KW-0472">Membrane</keyword>
<name>A0A1G5GMN9_9RHOB</name>
<protein>
    <recommendedName>
        <fullName evidence="4">Holin-X, holin superfamily III</fullName>
    </recommendedName>
</protein>
<sequence>MRDDVMVWMGRLVAGLFVLGVMAVVATVAVMVARAEGIPPMPILVGIVALVILVLLAGACLAMISLAASARRGVQALERMAGQAPVMLEEEAEEADAPVPAAEAAAPVQGPFRAPGLREAAMAAPARPARPAGRVLVAER</sequence>
<proteinExistence type="predicted"/>
<keyword evidence="1" id="KW-1133">Transmembrane helix</keyword>
<dbReference type="EMBL" id="FMVT01000005">
    <property type="protein sequence ID" value="SCY52846.1"/>
    <property type="molecule type" value="Genomic_DNA"/>
</dbReference>
<evidence type="ECO:0000313" key="3">
    <source>
        <dbReference type="Proteomes" id="UP000199502"/>
    </source>
</evidence>
<evidence type="ECO:0000256" key="1">
    <source>
        <dbReference type="SAM" id="Phobius"/>
    </source>
</evidence>
<feature type="transmembrane region" description="Helical" evidence="1">
    <location>
        <begin position="12"/>
        <end position="31"/>
    </location>
</feature>
<dbReference type="AlphaFoldDB" id="A0A1G5GMN9"/>
<keyword evidence="1" id="KW-0812">Transmembrane</keyword>
<dbReference type="RefSeq" id="WP_090742839.1">
    <property type="nucleotide sequence ID" value="NZ_FMVT01000005.1"/>
</dbReference>
<reference evidence="2 3" key="1">
    <citation type="submission" date="2016-10" db="EMBL/GenBank/DDBJ databases">
        <authorList>
            <person name="de Groot N.N."/>
        </authorList>
    </citation>
    <scope>NUCLEOTIDE SEQUENCE [LARGE SCALE GENOMIC DNA]</scope>
    <source>
        <strain evidence="2 3">CGMCC 1.8925</strain>
    </source>
</reference>
<keyword evidence="3" id="KW-1185">Reference proteome</keyword>
<dbReference type="Proteomes" id="UP000199502">
    <property type="component" value="Unassembled WGS sequence"/>
</dbReference>
<evidence type="ECO:0000313" key="2">
    <source>
        <dbReference type="EMBL" id="SCY52846.1"/>
    </source>
</evidence>
<accession>A0A1G5GMN9</accession>